<dbReference type="HOGENOM" id="CLU_1095744_0_0_1"/>
<evidence type="ECO:0000256" key="2">
    <source>
        <dbReference type="SAM" id="SignalP"/>
    </source>
</evidence>
<accession>J3MDU8</accession>
<dbReference type="AlphaFoldDB" id="J3MDU8"/>
<evidence type="ECO:0000256" key="1">
    <source>
        <dbReference type="SAM" id="MobiDB-lite"/>
    </source>
</evidence>
<keyword evidence="2" id="KW-0732">Signal</keyword>
<dbReference type="Proteomes" id="UP000006038">
    <property type="component" value="Chromosome 6"/>
</dbReference>
<dbReference type="OrthoDB" id="691337at2759"/>
<feature type="signal peptide" evidence="2">
    <location>
        <begin position="1"/>
        <end position="42"/>
    </location>
</feature>
<evidence type="ECO:0008006" key="5">
    <source>
        <dbReference type="Google" id="ProtNLM"/>
    </source>
</evidence>
<sequence length="216" mass="22255">MINMITFPVKLPQRHRFRGRLRAAAALLHLLALGAATARAHAIPTSCCGMFEGLDMVPCLQDAAGGNISGACCSSLNRGGVRVLAGLAAALPALPLALPLPGCLLYAPPLASCQVPVQEQTDAAPAAAAEAATGGVTTVDSPPPQAAVMSPSTKSKKRSADGKAAADNGDGGAEEHTSRSDAHRRDRRTNAGEGIRTNFPTVVVAMAAFWFNYMIN</sequence>
<reference evidence="3" key="1">
    <citation type="journal article" date="2013" name="Nat. Commun.">
        <title>Whole-genome sequencing of Oryza brachyantha reveals mechanisms underlying Oryza genome evolution.</title>
        <authorList>
            <person name="Chen J."/>
            <person name="Huang Q."/>
            <person name="Gao D."/>
            <person name="Wang J."/>
            <person name="Lang Y."/>
            <person name="Liu T."/>
            <person name="Li B."/>
            <person name="Bai Z."/>
            <person name="Luis Goicoechea J."/>
            <person name="Liang C."/>
            <person name="Chen C."/>
            <person name="Zhang W."/>
            <person name="Sun S."/>
            <person name="Liao Y."/>
            <person name="Zhang X."/>
            <person name="Yang L."/>
            <person name="Song C."/>
            <person name="Wang M."/>
            <person name="Shi J."/>
            <person name="Liu G."/>
            <person name="Liu J."/>
            <person name="Zhou H."/>
            <person name="Zhou W."/>
            <person name="Yu Q."/>
            <person name="An N."/>
            <person name="Chen Y."/>
            <person name="Cai Q."/>
            <person name="Wang B."/>
            <person name="Liu B."/>
            <person name="Min J."/>
            <person name="Huang Y."/>
            <person name="Wu H."/>
            <person name="Li Z."/>
            <person name="Zhang Y."/>
            <person name="Yin Y."/>
            <person name="Song W."/>
            <person name="Jiang J."/>
            <person name="Jackson S.A."/>
            <person name="Wing R.A."/>
            <person name="Wang J."/>
            <person name="Chen M."/>
        </authorList>
    </citation>
    <scope>NUCLEOTIDE SEQUENCE [LARGE SCALE GENOMIC DNA]</scope>
    <source>
        <strain evidence="3">cv. IRGC 101232</strain>
    </source>
</reference>
<dbReference type="OMA" id="QCRSSHA"/>
<reference evidence="3" key="2">
    <citation type="submission" date="2013-04" db="UniProtKB">
        <authorList>
            <consortium name="EnsemblPlants"/>
        </authorList>
    </citation>
    <scope>IDENTIFICATION</scope>
</reference>
<dbReference type="KEGG" id="obr:102711358"/>
<protein>
    <recommendedName>
        <fullName evidence="5">Bifunctional inhibitor/plant lipid transfer protein/seed storage helical domain-containing protein</fullName>
    </recommendedName>
</protein>
<dbReference type="EnsemblPlants" id="OB06G21920.1">
    <property type="protein sequence ID" value="OB06G21920.1"/>
    <property type="gene ID" value="OB06G21920"/>
</dbReference>
<feature type="chain" id="PRO_5003773357" description="Bifunctional inhibitor/plant lipid transfer protein/seed storage helical domain-containing protein" evidence="2">
    <location>
        <begin position="43"/>
        <end position="216"/>
    </location>
</feature>
<dbReference type="GeneID" id="102711358"/>
<feature type="region of interest" description="Disordered" evidence="1">
    <location>
        <begin position="134"/>
        <end position="193"/>
    </location>
</feature>
<name>J3MDU8_ORYBR</name>
<dbReference type="eggNOG" id="ENOG502S71E">
    <property type="taxonomic scope" value="Eukaryota"/>
</dbReference>
<dbReference type="Gramene" id="OB06G21920.1">
    <property type="protein sequence ID" value="OB06G21920.1"/>
    <property type="gene ID" value="OB06G21920"/>
</dbReference>
<feature type="compositionally biased region" description="Basic and acidic residues" evidence="1">
    <location>
        <begin position="173"/>
        <end position="190"/>
    </location>
</feature>
<evidence type="ECO:0000313" key="4">
    <source>
        <dbReference type="Proteomes" id="UP000006038"/>
    </source>
</evidence>
<organism evidence="3">
    <name type="scientific">Oryza brachyantha</name>
    <name type="common">malo sina</name>
    <dbReference type="NCBI Taxonomy" id="4533"/>
    <lineage>
        <taxon>Eukaryota</taxon>
        <taxon>Viridiplantae</taxon>
        <taxon>Streptophyta</taxon>
        <taxon>Embryophyta</taxon>
        <taxon>Tracheophyta</taxon>
        <taxon>Spermatophyta</taxon>
        <taxon>Magnoliopsida</taxon>
        <taxon>Liliopsida</taxon>
        <taxon>Poales</taxon>
        <taxon>Poaceae</taxon>
        <taxon>BOP clade</taxon>
        <taxon>Oryzoideae</taxon>
        <taxon>Oryzeae</taxon>
        <taxon>Oryzinae</taxon>
        <taxon>Oryza</taxon>
    </lineage>
</organism>
<keyword evidence="4" id="KW-1185">Reference proteome</keyword>
<proteinExistence type="predicted"/>
<evidence type="ECO:0000313" key="3">
    <source>
        <dbReference type="EnsemblPlants" id="OB06G21920.1"/>
    </source>
</evidence>